<dbReference type="Pfam" id="PF00176">
    <property type="entry name" value="SNF2-rel_dom"/>
    <property type="match status" value="1"/>
</dbReference>
<dbReference type="InterPro" id="IPR000330">
    <property type="entry name" value="SNF2_N"/>
</dbReference>
<dbReference type="InterPro" id="IPR050628">
    <property type="entry name" value="SNF2_RAD54_helicase_TF"/>
</dbReference>
<dbReference type="InterPro" id="IPR027417">
    <property type="entry name" value="P-loop_NTPase"/>
</dbReference>
<evidence type="ECO:0000313" key="7">
    <source>
        <dbReference type="Proteomes" id="UP001391051"/>
    </source>
</evidence>
<gene>
    <name evidence="6" type="ORF">PG986_011204</name>
</gene>
<dbReference type="PANTHER" id="PTHR45626">
    <property type="entry name" value="TRANSCRIPTION TERMINATION FACTOR 2-RELATED"/>
    <property type="match status" value="1"/>
</dbReference>
<dbReference type="CDD" id="cd18008">
    <property type="entry name" value="DEXDc_SHPRH-like"/>
    <property type="match status" value="1"/>
</dbReference>
<feature type="region of interest" description="Disordered" evidence="4">
    <location>
        <begin position="538"/>
        <end position="565"/>
    </location>
</feature>
<name>A0ABR1Q5Q7_9PEZI</name>
<dbReference type="RefSeq" id="XP_066696917.1">
    <property type="nucleotide sequence ID" value="XM_066847426.1"/>
</dbReference>
<comment type="caution">
    <text evidence="6">The sequence shown here is derived from an EMBL/GenBank/DDBJ whole genome shotgun (WGS) entry which is preliminary data.</text>
</comment>
<dbReference type="EMBL" id="JAQQWE010000007">
    <property type="protein sequence ID" value="KAK7946883.1"/>
    <property type="molecule type" value="Genomic_DNA"/>
</dbReference>
<reference evidence="6 7" key="1">
    <citation type="submission" date="2023-01" db="EMBL/GenBank/DDBJ databases">
        <title>Analysis of 21 Apiospora genomes using comparative genomics revels a genus with tremendous synthesis potential of carbohydrate active enzymes and secondary metabolites.</title>
        <authorList>
            <person name="Sorensen T."/>
        </authorList>
    </citation>
    <scope>NUCLEOTIDE SEQUENCE [LARGE SCALE GENOMIC DNA]</scope>
    <source>
        <strain evidence="6 7">CBS 24483</strain>
    </source>
</reference>
<dbReference type="InterPro" id="IPR014001">
    <property type="entry name" value="Helicase_ATP-bd"/>
</dbReference>
<keyword evidence="1" id="KW-0547">Nucleotide-binding</keyword>
<dbReference type="Gene3D" id="3.40.50.10810">
    <property type="entry name" value="Tandem AAA-ATPase domain"/>
    <property type="match status" value="1"/>
</dbReference>
<dbReference type="SMART" id="SM00487">
    <property type="entry name" value="DEXDc"/>
    <property type="match status" value="1"/>
</dbReference>
<accession>A0ABR1Q5Q7</accession>
<keyword evidence="2" id="KW-0378">Hydrolase</keyword>
<protein>
    <recommendedName>
        <fullName evidence="5">Helicase ATP-binding domain-containing protein</fullName>
    </recommendedName>
</protein>
<evidence type="ECO:0000259" key="5">
    <source>
        <dbReference type="PROSITE" id="PS51192"/>
    </source>
</evidence>
<organism evidence="6 7">
    <name type="scientific">Apiospora aurea</name>
    <dbReference type="NCBI Taxonomy" id="335848"/>
    <lineage>
        <taxon>Eukaryota</taxon>
        <taxon>Fungi</taxon>
        <taxon>Dikarya</taxon>
        <taxon>Ascomycota</taxon>
        <taxon>Pezizomycotina</taxon>
        <taxon>Sordariomycetes</taxon>
        <taxon>Xylariomycetidae</taxon>
        <taxon>Amphisphaeriales</taxon>
        <taxon>Apiosporaceae</taxon>
        <taxon>Apiospora</taxon>
    </lineage>
</organism>
<proteinExistence type="predicted"/>
<keyword evidence="3" id="KW-0067">ATP-binding</keyword>
<keyword evidence="7" id="KW-1185">Reference proteome</keyword>
<evidence type="ECO:0000256" key="1">
    <source>
        <dbReference type="ARBA" id="ARBA00022741"/>
    </source>
</evidence>
<evidence type="ECO:0000313" key="6">
    <source>
        <dbReference type="EMBL" id="KAK7946883.1"/>
    </source>
</evidence>
<sequence>MKMGSTSLGGFPNTIWDRFYELEIFQRGPVYYYLRQTGNEGEVGILDLITTGILKSFLEWPQITHTAVLDASTLPKRLKGKDQHVVVDISINLSGPSYMIDDVGTALTRANGFLQHPCFLSAAIPHINPHYYYPKGVKTDLTHLIGPLMNDTETSELAQGLGTVLDSLAESDSSSSLVSTLSAVDEKITTTLKRHQREGIISILKREEGDYTASATNILKSVIGNTLTEIHKRVSGLSKSTTWRNCCRCYGPWEVLNDAECCVVFNAKCRRVLQHGAGAPNDKSNTHCRSVSAHVDYRNYHVLQLTPYSEVMRVWKSEVEKHIIPGAIRFCIFHGHNRVKMSEDIVDNDVVLTTYHTLVSDWKSRKLLQGIMWFRVVLDEAHWIRNTTSQQFKAAKSLTAQRRWWLSGTPIQNSLDDLRSLLDFLHFQPFSEPSFFRKHIVEQLNVRSLDPFRNLQLLLRIACFRRTAELLCLPSHETREIAIPLTETESQLYYGILDRCKEEIEDVSYMESHKKPCKKRCTVLFAATTRLRRLCNHGTFKGRQDPPGPQASKRQGKAAMRNKASKPSDEQMCAYCYGDNAEISADLGALEMCPECSRVLDQDAANLSRLNDGYGTPYTTSVSQPMSDLESCSPAQEGNFGFSSKLNAVVGNILNSPSSKHIVFTSWRLTLDVLQH</sequence>
<evidence type="ECO:0000256" key="3">
    <source>
        <dbReference type="ARBA" id="ARBA00022840"/>
    </source>
</evidence>
<evidence type="ECO:0000256" key="4">
    <source>
        <dbReference type="SAM" id="MobiDB-lite"/>
    </source>
</evidence>
<dbReference type="InterPro" id="IPR038718">
    <property type="entry name" value="SNF2-like_sf"/>
</dbReference>
<dbReference type="Proteomes" id="UP001391051">
    <property type="component" value="Unassembled WGS sequence"/>
</dbReference>
<dbReference type="PROSITE" id="PS51192">
    <property type="entry name" value="HELICASE_ATP_BIND_1"/>
    <property type="match status" value="1"/>
</dbReference>
<feature type="domain" description="Helicase ATP-binding" evidence="5">
    <location>
        <begin position="298"/>
        <end position="428"/>
    </location>
</feature>
<dbReference type="SUPFAM" id="SSF52540">
    <property type="entry name" value="P-loop containing nucleoside triphosphate hydrolases"/>
    <property type="match status" value="1"/>
</dbReference>
<dbReference type="GeneID" id="92080488"/>
<evidence type="ECO:0000256" key="2">
    <source>
        <dbReference type="ARBA" id="ARBA00022801"/>
    </source>
</evidence>